<proteinExistence type="predicted"/>
<accession>A0A8K0MKB6</accession>
<reference evidence="1" key="1">
    <citation type="submission" date="2020-03" db="EMBL/GenBank/DDBJ databases">
        <title>A high-quality chromosome-level genome assembly of a woody plant with both climbing and erect habits, Rhamnella rubrinervis.</title>
        <authorList>
            <person name="Lu Z."/>
            <person name="Yang Y."/>
            <person name="Zhu X."/>
            <person name="Sun Y."/>
        </authorList>
    </citation>
    <scope>NUCLEOTIDE SEQUENCE</scope>
    <source>
        <strain evidence="1">BYM</strain>
        <tissue evidence="1">Leaf</tissue>
    </source>
</reference>
<keyword evidence="2" id="KW-1185">Reference proteome</keyword>
<dbReference type="AlphaFoldDB" id="A0A8K0MKB6"/>
<gene>
    <name evidence="1" type="ORF">FNV43_RR09552</name>
</gene>
<name>A0A8K0MKB6_9ROSA</name>
<comment type="caution">
    <text evidence="1">The sequence shown here is derived from an EMBL/GenBank/DDBJ whole genome shotgun (WGS) entry which is preliminary data.</text>
</comment>
<dbReference type="Proteomes" id="UP000796880">
    <property type="component" value="Unassembled WGS sequence"/>
</dbReference>
<organism evidence="1 2">
    <name type="scientific">Rhamnella rubrinervis</name>
    <dbReference type="NCBI Taxonomy" id="2594499"/>
    <lineage>
        <taxon>Eukaryota</taxon>
        <taxon>Viridiplantae</taxon>
        <taxon>Streptophyta</taxon>
        <taxon>Embryophyta</taxon>
        <taxon>Tracheophyta</taxon>
        <taxon>Spermatophyta</taxon>
        <taxon>Magnoliopsida</taxon>
        <taxon>eudicotyledons</taxon>
        <taxon>Gunneridae</taxon>
        <taxon>Pentapetalae</taxon>
        <taxon>rosids</taxon>
        <taxon>fabids</taxon>
        <taxon>Rosales</taxon>
        <taxon>Rhamnaceae</taxon>
        <taxon>rhamnoid group</taxon>
        <taxon>Rhamneae</taxon>
        <taxon>Rhamnella</taxon>
    </lineage>
</organism>
<protein>
    <submittedName>
        <fullName evidence="1">Uncharacterized protein</fullName>
    </submittedName>
</protein>
<evidence type="ECO:0000313" key="2">
    <source>
        <dbReference type="Proteomes" id="UP000796880"/>
    </source>
</evidence>
<dbReference type="EMBL" id="VOIH02000004">
    <property type="protein sequence ID" value="KAF3448838.1"/>
    <property type="molecule type" value="Genomic_DNA"/>
</dbReference>
<sequence>MVDTASHNFIKEKRPEAWPKIEKGQASKDRGEHLEEIRDMGVFEEVKDVIPSKLPKELPQMVGAKHATTPKGYNIRSNNLRPHTNVANYQTGVYPLSKLSRMGLSMRTCEAYPSTTKRMDRCRQSKTMLETLCSKRKPREQQALMTWAIGAGGKIIRNEYFVSGRDDQGQAKFGTRNYTLAIEDHVGVPYEVTGRVAAGRECRRHFIERIVGVSYT</sequence>
<evidence type="ECO:0000313" key="1">
    <source>
        <dbReference type="EMBL" id="KAF3448838.1"/>
    </source>
</evidence>